<feature type="non-terminal residue" evidence="5">
    <location>
        <position position="1"/>
    </location>
</feature>
<dbReference type="InterPro" id="IPR027417">
    <property type="entry name" value="P-loop_NTPase"/>
</dbReference>
<name>A0A6A4YB63_9STRA</name>
<evidence type="ECO:0000256" key="4">
    <source>
        <dbReference type="SAM" id="MobiDB-lite"/>
    </source>
</evidence>
<proteinExistence type="predicted"/>
<gene>
    <name evidence="5" type="ORF">As57867_015821</name>
</gene>
<protein>
    <submittedName>
        <fullName evidence="5">Uncharacterized protein</fullName>
    </submittedName>
</protein>
<dbReference type="EMBL" id="VJMH01005767">
    <property type="protein sequence ID" value="KAF0693109.1"/>
    <property type="molecule type" value="Genomic_DNA"/>
</dbReference>
<reference evidence="5" key="1">
    <citation type="submission" date="2019-06" db="EMBL/GenBank/DDBJ databases">
        <title>Genomics analysis of Aphanomyces spp. identifies a new class of oomycete effector associated with host adaptation.</title>
        <authorList>
            <person name="Gaulin E."/>
        </authorList>
    </citation>
    <scope>NUCLEOTIDE SEQUENCE</scope>
    <source>
        <strain evidence="5">CBS 578.67</strain>
    </source>
</reference>
<evidence type="ECO:0000313" key="5">
    <source>
        <dbReference type="EMBL" id="KAF0693109.1"/>
    </source>
</evidence>
<dbReference type="PANTHER" id="PTHR23359">
    <property type="entry name" value="NUCLEOTIDE KINASE"/>
    <property type="match status" value="1"/>
</dbReference>
<dbReference type="Gene3D" id="3.40.50.300">
    <property type="entry name" value="P-loop containing nucleotide triphosphate hydrolases"/>
    <property type="match status" value="2"/>
</dbReference>
<keyword evidence="2" id="KW-0547">Nucleotide-binding</keyword>
<organism evidence="5">
    <name type="scientific">Aphanomyces stellatus</name>
    <dbReference type="NCBI Taxonomy" id="120398"/>
    <lineage>
        <taxon>Eukaryota</taxon>
        <taxon>Sar</taxon>
        <taxon>Stramenopiles</taxon>
        <taxon>Oomycota</taxon>
        <taxon>Saprolegniomycetes</taxon>
        <taxon>Saprolegniales</taxon>
        <taxon>Verrucalvaceae</taxon>
        <taxon>Aphanomyces</taxon>
    </lineage>
</organism>
<comment type="caution">
    <text evidence="5">The sequence shown here is derived from an EMBL/GenBank/DDBJ whole genome shotgun (WGS) entry which is preliminary data.</text>
</comment>
<dbReference type="GO" id="GO:0019205">
    <property type="term" value="F:nucleobase-containing compound kinase activity"/>
    <property type="evidence" value="ECO:0007669"/>
    <property type="project" value="InterPro"/>
</dbReference>
<keyword evidence="1" id="KW-0808">Transferase</keyword>
<dbReference type="GO" id="GO:0005524">
    <property type="term" value="F:ATP binding"/>
    <property type="evidence" value="ECO:0007669"/>
    <property type="project" value="InterPro"/>
</dbReference>
<dbReference type="GO" id="GO:0006139">
    <property type="term" value="P:nucleobase-containing compound metabolic process"/>
    <property type="evidence" value="ECO:0007669"/>
    <property type="project" value="InterPro"/>
</dbReference>
<dbReference type="InterPro" id="IPR000850">
    <property type="entry name" value="Adenylat/UMP-CMP_kin"/>
</dbReference>
<feature type="region of interest" description="Disordered" evidence="4">
    <location>
        <begin position="547"/>
        <end position="570"/>
    </location>
</feature>
<dbReference type="OrthoDB" id="10263751at2759"/>
<evidence type="ECO:0000256" key="2">
    <source>
        <dbReference type="ARBA" id="ARBA00022741"/>
    </source>
</evidence>
<evidence type="ECO:0000256" key="1">
    <source>
        <dbReference type="ARBA" id="ARBA00022679"/>
    </source>
</evidence>
<accession>A0A6A4YB63</accession>
<dbReference type="AlphaFoldDB" id="A0A6A4YB63"/>
<feature type="compositionally biased region" description="Acidic residues" evidence="4">
    <location>
        <begin position="548"/>
        <end position="558"/>
    </location>
</feature>
<sequence>DTVLEKKEPHEDSMAVIVKAFKRCVWKRVIVDHCPPDLTFYLAFQKHVAAFAWITVVADDVGDATPRTSHGTHASPHELPFPTHSPDEHEFYDFFHKFGHLHYVAPRQHLIGSVLQHAMLPDVHRPFAPTLLVVHDPHRLVSLDQWHAVADAFRWTVLDYPTLLEHHVVREAQTGQWLYTPFVRTGERVPHDLVVRLLAQAIAASASHHRFLAVHVPDHMASEVGLALLDAGTRAAPPSQLLYLGHAPLHRAFANATTFSAFEQRSHAVGRLVYEWLDGVVADVAHLRAIFHRILAPVVVCFMDEGNSGRLEDSVTHTRGYATLSVKDVLRAEVLKATPDGAAIHDLVQTNEPIPDDLIVRALTPYCFHKHHRRLVVADFPRSIEQARAFVAAVASPTLLVRSQAAATPFGLDCLPELALATNIVSVGSPATLRSQLTRVAASVVLGDVDELDVARLQRHFQRDGVHVLPLAHVESSVRAMHPAEPVDDETFARLVLQLVRDRGLSQVVFLGFPRTLGEAKAFGELGVACARVVFLHKKIIPVPHEPTDEDYYSSDEEEKARKRNAPEPQMSQLARYFGETRAAATTETTFVDVNRVYPVLTQQLGRPSIVLAVGNKASGFHAALQRAAHSSHCVYLHVPTLLLQHVDRFPTSDRAVRIQAAWAARRLVDPAISIDLIKSAFLRTTAPRIVITGYPRVIGNSMPYVHDQVAMLVDHVGPVTQLLHFTCTPETLLARVGTIEAVQMHSDAFHEESAYVVDFCTQLKTPVTVVRADSPLDVLTQDIQTLFLSP</sequence>
<keyword evidence="3" id="KW-0418">Kinase</keyword>
<evidence type="ECO:0000256" key="3">
    <source>
        <dbReference type="ARBA" id="ARBA00022777"/>
    </source>
</evidence>